<dbReference type="OrthoDB" id="6610114at2759"/>
<sequence length="197" mass="22099">MAVLNILTTCITLFVVATIATVQGNSIPIKDVENQWIVDAQNSINDSLSKIESYYGVENEKIKTIANEAFDTFTKFVENDLSTIIKQADDIEINSENIMVLKTQLTKWLDGLERLNKMSDAVTEKTPDKAIGKFYVTIDYISKEVIGFDKNYKFSYDSIEANKIVNDLKSLAKKSVTKLVEYASSVKDQVSGISKME</sequence>
<proteinExistence type="predicted"/>
<evidence type="ECO:0000313" key="2">
    <source>
        <dbReference type="EMBL" id="KAF0769068.1"/>
    </source>
</evidence>
<feature type="signal peptide" evidence="1">
    <location>
        <begin position="1"/>
        <end position="24"/>
    </location>
</feature>
<evidence type="ECO:0000256" key="1">
    <source>
        <dbReference type="SAM" id="SignalP"/>
    </source>
</evidence>
<protein>
    <submittedName>
        <fullName evidence="2">ACYPI007645 protein</fullName>
    </submittedName>
</protein>
<dbReference type="Proteomes" id="UP000478052">
    <property type="component" value="Unassembled WGS sequence"/>
</dbReference>
<reference evidence="2 3" key="1">
    <citation type="submission" date="2019-08" db="EMBL/GenBank/DDBJ databases">
        <title>Whole genome of Aphis craccivora.</title>
        <authorList>
            <person name="Voronova N.V."/>
            <person name="Shulinski R.S."/>
            <person name="Bandarenka Y.V."/>
            <person name="Zhorov D.G."/>
            <person name="Warner D."/>
        </authorList>
    </citation>
    <scope>NUCLEOTIDE SEQUENCE [LARGE SCALE GENOMIC DNA]</scope>
    <source>
        <strain evidence="2">180601</strain>
        <tissue evidence="2">Whole Body</tissue>
    </source>
</reference>
<evidence type="ECO:0000313" key="3">
    <source>
        <dbReference type="Proteomes" id="UP000478052"/>
    </source>
</evidence>
<accession>A0A6G0ZDL6</accession>
<organism evidence="2 3">
    <name type="scientific">Aphis craccivora</name>
    <name type="common">Cowpea aphid</name>
    <dbReference type="NCBI Taxonomy" id="307492"/>
    <lineage>
        <taxon>Eukaryota</taxon>
        <taxon>Metazoa</taxon>
        <taxon>Ecdysozoa</taxon>
        <taxon>Arthropoda</taxon>
        <taxon>Hexapoda</taxon>
        <taxon>Insecta</taxon>
        <taxon>Pterygota</taxon>
        <taxon>Neoptera</taxon>
        <taxon>Paraneoptera</taxon>
        <taxon>Hemiptera</taxon>
        <taxon>Sternorrhyncha</taxon>
        <taxon>Aphidomorpha</taxon>
        <taxon>Aphidoidea</taxon>
        <taxon>Aphididae</taxon>
        <taxon>Aphidini</taxon>
        <taxon>Aphis</taxon>
        <taxon>Aphis</taxon>
    </lineage>
</organism>
<keyword evidence="3" id="KW-1185">Reference proteome</keyword>
<dbReference type="EMBL" id="VUJU01000655">
    <property type="protein sequence ID" value="KAF0769068.1"/>
    <property type="molecule type" value="Genomic_DNA"/>
</dbReference>
<dbReference type="AlphaFoldDB" id="A0A6G0ZDL6"/>
<name>A0A6G0ZDL6_APHCR</name>
<feature type="chain" id="PRO_5026190050" evidence="1">
    <location>
        <begin position="25"/>
        <end position="197"/>
    </location>
</feature>
<comment type="caution">
    <text evidence="2">The sequence shown here is derived from an EMBL/GenBank/DDBJ whole genome shotgun (WGS) entry which is preliminary data.</text>
</comment>
<keyword evidence="1" id="KW-0732">Signal</keyword>
<gene>
    <name evidence="2" type="ORF">FWK35_00007984</name>
</gene>